<comment type="similarity">
    <text evidence="1 2">Belongs to the peptidase M14 family.</text>
</comment>
<dbReference type="Pfam" id="PF00246">
    <property type="entry name" value="Peptidase_M14"/>
    <property type="match status" value="1"/>
</dbReference>
<dbReference type="SUPFAM" id="SSF53187">
    <property type="entry name" value="Zn-dependent exopeptidases"/>
    <property type="match status" value="1"/>
</dbReference>
<accession>A0A0T6BA21</accession>
<evidence type="ECO:0000313" key="4">
    <source>
        <dbReference type="EMBL" id="KRT84126.1"/>
    </source>
</evidence>
<dbReference type="InterPro" id="IPR000834">
    <property type="entry name" value="Peptidase_M14"/>
</dbReference>
<dbReference type="GO" id="GO:0016485">
    <property type="term" value="P:protein processing"/>
    <property type="evidence" value="ECO:0007669"/>
    <property type="project" value="TreeGrafter"/>
</dbReference>
<evidence type="ECO:0000256" key="1">
    <source>
        <dbReference type="ARBA" id="ARBA00005988"/>
    </source>
</evidence>
<protein>
    <submittedName>
        <fullName evidence="4">Peptidase</fullName>
    </submittedName>
</protein>
<dbReference type="GO" id="GO:0005615">
    <property type="term" value="C:extracellular space"/>
    <property type="evidence" value="ECO:0007669"/>
    <property type="project" value="TreeGrafter"/>
</dbReference>
<dbReference type="EMBL" id="LJIG01002814">
    <property type="protein sequence ID" value="KRT84126.1"/>
    <property type="molecule type" value="Genomic_DNA"/>
</dbReference>
<evidence type="ECO:0000313" key="5">
    <source>
        <dbReference type="Proteomes" id="UP000051574"/>
    </source>
</evidence>
<dbReference type="InterPro" id="IPR050753">
    <property type="entry name" value="Peptidase_M14_domain"/>
</dbReference>
<feature type="non-terminal residue" evidence="4">
    <location>
        <position position="1"/>
    </location>
</feature>
<reference evidence="4 5" key="1">
    <citation type="submission" date="2015-09" db="EMBL/GenBank/DDBJ databases">
        <title>Draft genome of the scarab beetle Oryctes borbonicus.</title>
        <authorList>
            <person name="Meyer J.M."/>
            <person name="Markov G.V."/>
            <person name="Baskaran P."/>
            <person name="Herrmann M."/>
            <person name="Sommer R.J."/>
            <person name="Roedelsperger C."/>
        </authorList>
    </citation>
    <scope>NUCLEOTIDE SEQUENCE [LARGE SCALE GENOMIC DNA]</scope>
    <source>
        <strain evidence="4">OB123</strain>
        <tissue evidence="4">Whole animal</tissue>
    </source>
</reference>
<organism evidence="4 5">
    <name type="scientific">Oryctes borbonicus</name>
    <dbReference type="NCBI Taxonomy" id="1629725"/>
    <lineage>
        <taxon>Eukaryota</taxon>
        <taxon>Metazoa</taxon>
        <taxon>Ecdysozoa</taxon>
        <taxon>Arthropoda</taxon>
        <taxon>Hexapoda</taxon>
        <taxon>Insecta</taxon>
        <taxon>Pterygota</taxon>
        <taxon>Neoptera</taxon>
        <taxon>Endopterygota</taxon>
        <taxon>Coleoptera</taxon>
        <taxon>Polyphaga</taxon>
        <taxon>Scarabaeiformia</taxon>
        <taxon>Scarabaeidae</taxon>
        <taxon>Dynastinae</taxon>
        <taxon>Oryctes</taxon>
    </lineage>
</organism>
<comment type="caution">
    <text evidence="4">The sequence shown here is derived from an EMBL/GenBank/DDBJ whole genome shotgun (WGS) entry which is preliminary data.</text>
</comment>
<dbReference type="OrthoDB" id="10249045at2759"/>
<dbReference type="AlphaFoldDB" id="A0A0T6BA21"/>
<keyword evidence="5" id="KW-1185">Reference proteome</keyword>
<dbReference type="Gene3D" id="3.40.630.10">
    <property type="entry name" value="Zn peptidases"/>
    <property type="match status" value="1"/>
</dbReference>
<name>A0A0T6BA21_9SCAR</name>
<dbReference type="GO" id="GO:0008270">
    <property type="term" value="F:zinc ion binding"/>
    <property type="evidence" value="ECO:0007669"/>
    <property type="project" value="InterPro"/>
</dbReference>
<dbReference type="PANTHER" id="PTHR11532">
    <property type="entry name" value="PROTEASE M14 CARBOXYPEPTIDASE"/>
    <property type="match status" value="1"/>
</dbReference>
<dbReference type="Proteomes" id="UP000051574">
    <property type="component" value="Unassembled WGS sequence"/>
</dbReference>
<dbReference type="GO" id="GO:0006518">
    <property type="term" value="P:peptide metabolic process"/>
    <property type="evidence" value="ECO:0007669"/>
    <property type="project" value="TreeGrafter"/>
</dbReference>
<proteinExistence type="inferred from homology"/>
<feature type="domain" description="Peptidase M14" evidence="3">
    <location>
        <begin position="67"/>
        <end position="134"/>
    </location>
</feature>
<dbReference type="PANTHER" id="PTHR11532:SF57">
    <property type="entry name" value="CARBOXYPEPTIDASE D, B"/>
    <property type="match status" value="1"/>
</dbReference>
<gene>
    <name evidence="4" type="ORF">AMK59_49</name>
</gene>
<sequence length="134" mass="15484">SDQVSVTVSKEQTVIQNFVLEKVGRSAVNTSQPQSPQSTQEYKHFRNATKSTFDKYGFMINPKDDFKHHHYEEMERFLMDYNTTYPNITDLKSIGKSVQGRELYVMVLSSTPTKHILDISYLIKRDNKSNASLD</sequence>
<dbReference type="GO" id="GO:0004181">
    <property type="term" value="F:metallocarboxypeptidase activity"/>
    <property type="evidence" value="ECO:0007669"/>
    <property type="project" value="InterPro"/>
</dbReference>
<comment type="caution">
    <text evidence="2">Lacks conserved residue(s) required for the propagation of feature annotation.</text>
</comment>
<evidence type="ECO:0000256" key="2">
    <source>
        <dbReference type="PROSITE-ProRule" id="PRU01379"/>
    </source>
</evidence>
<dbReference type="PROSITE" id="PS52035">
    <property type="entry name" value="PEPTIDASE_M14"/>
    <property type="match status" value="1"/>
</dbReference>
<evidence type="ECO:0000259" key="3">
    <source>
        <dbReference type="PROSITE" id="PS52035"/>
    </source>
</evidence>